<dbReference type="InterPro" id="IPR018727">
    <property type="entry name" value="DUF2267"/>
</dbReference>
<evidence type="ECO:0000313" key="2">
    <source>
        <dbReference type="Proteomes" id="UP001139031"/>
    </source>
</evidence>
<reference evidence="1" key="1">
    <citation type="submission" date="2021-08" db="EMBL/GenBank/DDBJ databases">
        <authorList>
            <person name="Stevens D.C."/>
        </authorList>
    </citation>
    <scope>NUCLEOTIDE SEQUENCE</scope>
    <source>
        <strain evidence="1">DSM 53165</strain>
    </source>
</reference>
<dbReference type="RefSeq" id="WP_224191833.1">
    <property type="nucleotide sequence ID" value="NZ_JAIRAU010000011.1"/>
</dbReference>
<dbReference type="InterPro" id="IPR038282">
    <property type="entry name" value="DUF2267_sf"/>
</dbReference>
<name>A0ABS7TPA0_9BACT</name>
<proteinExistence type="predicted"/>
<accession>A0ABS7TPA0</accession>
<comment type="caution">
    <text evidence="1">The sequence shown here is derived from an EMBL/GenBank/DDBJ whole genome shotgun (WGS) entry which is preliminary data.</text>
</comment>
<sequence length="148" mass="17070">MSSDRFTLFQETLQTSSKWIREITAALPSADEQQAYHLLCATLRTLRDRLRPDDAIHLAAQLPVLIRGLYYDGWRLSDVPMRIRTRKEFIAHVATRYHARPIEDLEPGVRAVLATLSRNVDLDETTSILRTLPEELRELWPPHLVEAA</sequence>
<keyword evidence="2" id="KW-1185">Reference proteome</keyword>
<dbReference type="Proteomes" id="UP001139031">
    <property type="component" value="Unassembled WGS sequence"/>
</dbReference>
<dbReference type="Gene3D" id="1.10.490.110">
    <property type="entry name" value="Uncharacterized conserved protein DUF2267"/>
    <property type="match status" value="1"/>
</dbReference>
<dbReference type="EMBL" id="JAIRAU010000011">
    <property type="protein sequence ID" value="MBZ5710062.1"/>
    <property type="molecule type" value="Genomic_DNA"/>
</dbReference>
<dbReference type="Pfam" id="PF10025">
    <property type="entry name" value="DUF2267"/>
    <property type="match status" value="1"/>
</dbReference>
<evidence type="ECO:0000313" key="1">
    <source>
        <dbReference type="EMBL" id="MBZ5710062.1"/>
    </source>
</evidence>
<organism evidence="1 2">
    <name type="scientific">Nannocystis pusilla</name>
    <dbReference type="NCBI Taxonomy" id="889268"/>
    <lineage>
        <taxon>Bacteria</taxon>
        <taxon>Pseudomonadati</taxon>
        <taxon>Myxococcota</taxon>
        <taxon>Polyangia</taxon>
        <taxon>Nannocystales</taxon>
        <taxon>Nannocystaceae</taxon>
        <taxon>Nannocystis</taxon>
    </lineage>
</organism>
<gene>
    <name evidence="1" type="ORF">K7C98_12430</name>
</gene>
<protein>
    <submittedName>
        <fullName evidence="1">DUF2267 domain-containing protein</fullName>
    </submittedName>
</protein>